<comment type="caution">
    <text evidence="2">The sequence shown here is derived from an EMBL/GenBank/DDBJ whole genome shotgun (WGS) entry which is preliminary data.</text>
</comment>
<evidence type="ECO:0000313" key="3">
    <source>
        <dbReference type="Proteomes" id="UP001159641"/>
    </source>
</evidence>
<feature type="region of interest" description="Disordered" evidence="1">
    <location>
        <begin position="189"/>
        <end position="275"/>
    </location>
</feature>
<dbReference type="Proteomes" id="UP001159641">
    <property type="component" value="Unassembled WGS sequence"/>
</dbReference>
<feature type="compositionally biased region" description="Basic and acidic residues" evidence="1">
    <location>
        <begin position="258"/>
        <end position="273"/>
    </location>
</feature>
<name>A0AB34HKH0_ESCRO</name>
<feature type="region of interest" description="Disordered" evidence="1">
    <location>
        <begin position="570"/>
        <end position="603"/>
    </location>
</feature>
<dbReference type="GO" id="GO:0035357">
    <property type="term" value="P:peroxisome proliferator activated receptor signaling pathway"/>
    <property type="evidence" value="ECO:0007669"/>
    <property type="project" value="TreeGrafter"/>
</dbReference>
<dbReference type="PANTHER" id="PTHR15976">
    <property type="entry name" value="CONSTITUTIVE COACTIVATOR OF PEROXISOME PROLIFERATOR-ACTIVATED RECEPTOR GAMMA"/>
    <property type="match status" value="1"/>
</dbReference>
<gene>
    <name evidence="2" type="ORF">J1605_020596</name>
</gene>
<feature type="compositionally biased region" description="Pro residues" evidence="1">
    <location>
        <begin position="192"/>
        <end position="257"/>
    </location>
</feature>
<dbReference type="EMBL" id="JAIQCJ010001207">
    <property type="protein sequence ID" value="KAJ8791500.1"/>
    <property type="molecule type" value="Genomic_DNA"/>
</dbReference>
<protein>
    <submittedName>
        <fullName evidence="2">Uncharacterized protein</fullName>
    </submittedName>
</protein>
<feature type="compositionally biased region" description="Basic residues" evidence="1">
    <location>
        <begin position="420"/>
        <end position="429"/>
    </location>
</feature>
<feature type="region of interest" description="Disordered" evidence="1">
    <location>
        <begin position="420"/>
        <end position="444"/>
    </location>
</feature>
<dbReference type="PANTHER" id="PTHR15976:SF17">
    <property type="entry name" value="CONSTITUTIVE COACTIVATOR OF PEROXISOME PROLIFERATOR-ACTIVATED RECEPTOR GAMMA"/>
    <property type="match status" value="1"/>
</dbReference>
<reference evidence="2 3" key="1">
    <citation type="submission" date="2022-11" db="EMBL/GenBank/DDBJ databases">
        <title>Whole genome sequence of Eschrichtius robustus ER-17-0199.</title>
        <authorList>
            <person name="Bruniche-Olsen A."/>
            <person name="Black A.N."/>
            <person name="Fields C.J."/>
            <person name="Walden K."/>
            <person name="Dewoody J.A."/>
        </authorList>
    </citation>
    <scope>NUCLEOTIDE SEQUENCE [LARGE SCALE GENOMIC DNA]</scope>
    <source>
        <strain evidence="2">ER-17-0199</strain>
        <tissue evidence="2">Blubber</tissue>
    </source>
</reference>
<dbReference type="GO" id="GO:0045444">
    <property type="term" value="P:fat cell differentiation"/>
    <property type="evidence" value="ECO:0007669"/>
    <property type="project" value="TreeGrafter"/>
</dbReference>
<evidence type="ECO:0000256" key="1">
    <source>
        <dbReference type="SAM" id="MobiDB-lite"/>
    </source>
</evidence>
<dbReference type="InterPro" id="IPR026784">
    <property type="entry name" value="Coact_PPARg"/>
</dbReference>
<feature type="region of interest" description="Disordered" evidence="1">
    <location>
        <begin position="138"/>
        <end position="157"/>
    </location>
</feature>
<keyword evidence="3" id="KW-1185">Reference proteome</keyword>
<evidence type="ECO:0000313" key="2">
    <source>
        <dbReference type="EMBL" id="KAJ8791500.1"/>
    </source>
</evidence>
<dbReference type="GO" id="GO:0005634">
    <property type="term" value="C:nucleus"/>
    <property type="evidence" value="ECO:0007669"/>
    <property type="project" value="TreeGrafter"/>
</dbReference>
<accession>A0AB34HKH0</accession>
<dbReference type="AlphaFoldDB" id="A0AB34HKH0"/>
<dbReference type="PRINTS" id="PR01217">
    <property type="entry name" value="PRICHEXTENSN"/>
</dbReference>
<organism evidence="2 3">
    <name type="scientific">Eschrichtius robustus</name>
    <name type="common">California gray whale</name>
    <name type="synonym">Eschrichtius gibbosus</name>
    <dbReference type="NCBI Taxonomy" id="9764"/>
    <lineage>
        <taxon>Eukaryota</taxon>
        <taxon>Metazoa</taxon>
        <taxon>Chordata</taxon>
        <taxon>Craniata</taxon>
        <taxon>Vertebrata</taxon>
        <taxon>Euteleostomi</taxon>
        <taxon>Mammalia</taxon>
        <taxon>Eutheria</taxon>
        <taxon>Laurasiatheria</taxon>
        <taxon>Artiodactyla</taxon>
        <taxon>Whippomorpha</taxon>
        <taxon>Cetacea</taxon>
        <taxon>Mysticeti</taxon>
        <taxon>Eschrichtiidae</taxon>
        <taxon>Eschrichtius</taxon>
    </lineage>
</organism>
<proteinExistence type="predicted"/>
<sequence length="603" mass="65063">MKQALHRPQLSMPTKTQRSLPSNVISFTNPIPLVVVCIPRLSRWAPPRHCAHSLYQWGPGSPAPLPPSLLTSHISWAAKLRYLAQNFFPRPHLPEAELAGCLAVPLRPLSSTHPRPLPFLPRACPFLLPRLFTPGAPRRSFRFSGEPSPAPVRREKEEVSGCTTAGCLVKWYPASDFFYPLRSDQKMVPDPGLLPPAPRPTAPGPRPPAPGLLPPAPCPRPPAPQPPAPGPQPPASYPRPPDPGPQTPASCPRPPAPEQHHVSFHGRGEHRTEVGGLEGQNFGLCSSKGVCVQSRSHPEGAAALVLCTSGASSPSLCVVSPQLDHVDPRAVQLGTLLVRGLTTLVLVNSACGFPWKTSDFMPWNLFDGKLFHQKYLQSEKGYTAEALVEQNRSRLTRLHALKSVVCKACMKENRPIVSRRHWRSHHSAPRRLSVAEPSPLAPARRPSVTCTQASVASSWDELVRGHLPRCLSGCSLSSAGKSVHGGRGSRGWTSTQPPARVLRALVRPCGWCRAGLASFLYGIAAEGPTGTQRPQDELWVQPVWPRTALEGPGARQGTQKPIGRSVYALESEGDSSAVDSGPSAQPLRHRLGPVGVCPPVTPA</sequence>